<dbReference type="PANTHER" id="PTHR43547">
    <property type="entry name" value="TWO-COMPONENT HISTIDINE KINASE"/>
    <property type="match status" value="1"/>
</dbReference>
<dbReference type="SUPFAM" id="SSF55874">
    <property type="entry name" value="ATPase domain of HSP90 chaperone/DNA topoisomerase II/histidine kinase"/>
    <property type="match status" value="1"/>
</dbReference>
<evidence type="ECO:0000256" key="3">
    <source>
        <dbReference type="ARBA" id="ARBA00022553"/>
    </source>
</evidence>
<evidence type="ECO:0000256" key="1">
    <source>
        <dbReference type="ARBA" id="ARBA00000085"/>
    </source>
</evidence>
<dbReference type="RefSeq" id="WP_222991760.1">
    <property type="nucleotide sequence ID" value="NZ_JAINVV010000009.1"/>
</dbReference>
<dbReference type="Gene3D" id="3.30.450.40">
    <property type="match status" value="1"/>
</dbReference>
<keyword evidence="6" id="KW-0418">Kinase</keyword>
<comment type="catalytic activity">
    <reaction evidence="1">
        <text>ATP + protein L-histidine = ADP + protein N-phospho-L-histidine.</text>
        <dbReference type="EC" id="2.7.13.3"/>
    </reaction>
</comment>
<feature type="domain" description="Histidine kinase" evidence="5">
    <location>
        <begin position="479"/>
        <end position="681"/>
    </location>
</feature>
<proteinExistence type="predicted"/>
<dbReference type="InterPro" id="IPR014265">
    <property type="entry name" value="XrtA/PrsK"/>
</dbReference>
<feature type="transmembrane region" description="Helical" evidence="4">
    <location>
        <begin position="6"/>
        <end position="23"/>
    </location>
</feature>
<evidence type="ECO:0000313" key="6">
    <source>
        <dbReference type="EMBL" id="MBY8824680.1"/>
    </source>
</evidence>
<keyword evidence="6" id="KW-0808">Transferase</keyword>
<dbReference type="InterPro" id="IPR003594">
    <property type="entry name" value="HATPase_dom"/>
</dbReference>
<dbReference type="InterPro" id="IPR005467">
    <property type="entry name" value="His_kinase_dom"/>
</dbReference>
<dbReference type="Gene3D" id="3.30.565.10">
    <property type="entry name" value="Histidine kinase-like ATPase, C-terminal domain"/>
    <property type="match status" value="1"/>
</dbReference>
<dbReference type="EC" id="2.7.13.3" evidence="2"/>
<feature type="transmembrane region" description="Helical" evidence="4">
    <location>
        <begin position="158"/>
        <end position="180"/>
    </location>
</feature>
<gene>
    <name evidence="6" type="primary">prsK</name>
    <name evidence="6" type="ORF">K7G82_20420</name>
</gene>
<dbReference type="PRINTS" id="PR00344">
    <property type="entry name" value="BCTRLSENSOR"/>
</dbReference>
<feature type="transmembrane region" description="Helical" evidence="4">
    <location>
        <begin position="231"/>
        <end position="248"/>
    </location>
</feature>
<dbReference type="SUPFAM" id="SSF55781">
    <property type="entry name" value="GAF domain-like"/>
    <property type="match status" value="1"/>
</dbReference>
<feature type="transmembrane region" description="Helical" evidence="4">
    <location>
        <begin position="125"/>
        <end position="146"/>
    </location>
</feature>
<dbReference type="SMART" id="SM00387">
    <property type="entry name" value="HATPase_c"/>
    <property type="match status" value="1"/>
</dbReference>
<feature type="transmembrane region" description="Helical" evidence="4">
    <location>
        <begin position="92"/>
        <end position="113"/>
    </location>
</feature>
<evidence type="ECO:0000256" key="2">
    <source>
        <dbReference type="ARBA" id="ARBA00012438"/>
    </source>
</evidence>
<evidence type="ECO:0000313" key="7">
    <source>
        <dbReference type="Proteomes" id="UP000706039"/>
    </source>
</evidence>
<dbReference type="PROSITE" id="PS50109">
    <property type="entry name" value="HIS_KIN"/>
    <property type="match status" value="1"/>
</dbReference>
<name>A0ABS7PTL9_9SPHN</name>
<keyword evidence="4" id="KW-0472">Membrane</keyword>
<accession>A0ABS7PTL9</accession>
<dbReference type="Pfam" id="PF02518">
    <property type="entry name" value="HATPase_c"/>
    <property type="match status" value="1"/>
</dbReference>
<keyword evidence="7" id="KW-1185">Reference proteome</keyword>
<dbReference type="GO" id="GO:0004673">
    <property type="term" value="F:protein histidine kinase activity"/>
    <property type="evidence" value="ECO:0007669"/>
    <property type="project" value="UniProtKB-EC"/>
</dbReference>
<reference evidence="6 7" key="1">
    <citation type="submission" date="2021-08" db="EMBL/GenBank/DDBJ databases">
        <authorList>
            <person name="Tuo L."/>
        </authorList>
    </citation>
    <scope>NUCLEOTIDE SEQUENCE [LARGE SCALE GENOMIC DNA]</scope>
    <source>
        <strain evidence="6 7">JCM 31229</strain>
    </source>
</reference>
<evidence type="ECO:0000259" key="5">
    <source>
        <dbReference type="PROSITE" id="PS50109"/>
    </source>
</evidence>
<comment type="caution">
    <text evidence="6">The sequence shown here is derived from an EMBL/GenBank/DDBJ whole genome shotgun (WGS) entry which is preliminary data.</text>
</comment>
<dbReference type="InterPro" id="IPR029016">
    <property type="entry name" value="GAF-like_dom_sf"/>
</dbReference>
<keyword evidence="3" id="KW-0597">Phosphoprotein</keyword>
<evidence type="ECO:0000256" key="4">
    <source>
        <dbReference type="SAM" id="Phobius"/>
    </source>
</evidence>
<feature type="transmembrane region" description="Helical" evidence="4">
    <location>
        <begin position="192"/>
        <end position="210"/>
    </location>
</feature>
<keyword evidence="4" id="KW-1133">Transmembrane helix</keyword>
<organism evidence="6 7">
    <name type="scientific">Sphingomonas colocasiae</name>
    <dbReference type="NCBI Taxonomy" id="1848973"/>
    <lineage>
        <taxon>Bacteria</taxon>
        <taxon>Pseudomonadati</taxon>
        <taxon>Pseudomonadota</taxon>
        <taxon>Alphaproteobacteria</taxon>
        <taxon>Sphingomonadales</taxon>
        <taxon>Sphingomonadaceae</taxon>
        <taxon>Sphingomonas</taxon>
    </lineage>
</organism>
<sequence length="687" mass="74621">MIATIGIWSHAVAAGLFALLAAWQARRGIAGAQIMALIGALALSAVWAFAAAAAGSWSVLGQGAETLRNMGWLGFMYLLLRQGRRGDEKFGVTLIYIAVALLGVGLMMVNLAPLVLPVTEPTVEALFYLSLVLRMMSAVAALVLVHNLYTAAAPEARWGIRLVMFGLAGIWLIDLNIYTLAYLGGGWSSEAFMLRGCAMVVAAPVFGFALRRNERWQLRLSRTVTFQSLSLIALCAYLVAVVLVAGVIESVSGALARTVQAGFVMTATVAALALLPSPRFRAWFRVKLAKHFFRHRYDYRAEWIRFTDTLGRPGEGAVPLDVRVIKAVADITESPGGLLLVPGEADGLGVQAQWNWSSLDVQGAGGDAGLAAHLASGRIVEFDALRHDDPRHDREAALLPQWMLGTPDAWALVPLVHFDRLQGAVLLERPPVDRALDWEDFDLLRIVGRQIASYLAEARGQEALSDARRFDEFNRRFAFIMHDIKNLVSQLSLVARNAERHADNPEFRADMVATLQSSVGKMNDLLARLSQHNKGRHEEPRRVSGQRIVEAVAAARNRQHPVVVMAVGDPMLIADPARLEQALGHLVQNAIEASPAGEPVLLSLVDKGAEIAIEVRDRGAGMSQEFVRSSLFKPFASTKEGGFGVGAFEARTLIAAMGGRIDVESREGEGTKFIVTLPAASRIPEMQ</sequence>
<dbReference type="InterPro" id="IPR004358">
    <property type="entry name" value="Sig_transdc_His_kin-like_C"/>
</dbReference>
<dbReference type="InterPro" id="IPR036890">
    <property type="entry name" value="HATPase_C_sf"/>
</dbReference>
<dbReference type="EMBL" id="JAINVV010000009">
    <property type="protein sequence ID" value="MBY8824680.1"/>
    <property type="molecule type" value="Genomic_DNA"/>
</dbReference>
<protein>
    <recommendedName>
        <fullName evidence="2">histidine kinase</fullName>
        <ecNumber evidence="2">2.7.13.3</ecNumber>
    </recommendedName>
</protein>
<feature type="transmembrane region" description="Helical" evidence="4">
    <location>
        <begin position="35"/>
        <end position="54"/>
    </location>
</feature>
<keyword evidence="4" id="KW-0812">Transmembrane</keyword>
<dbReference type="Proteomes" id="UP000706039">
    <property type="component" value="Unassembled WGS sequence"/>
</dbReference>
<dbReference type="PANTHER" id="PTHR43547:SF2">
    <property type="entry name" value="HYBRID SIGNAL TRANSDUCTION HISTIDINE KINASE C"/>
    <property type="match status" value="1"/>
</dbReference>
<dbReference type="NCBIfam" id="TIGR02916">
    <property type="entry name" value="PEP_his_kin"/>
    <property type="match status" value="1"/>
</dbReference>